<dbReference type="OrthoDB" id="639393at2"/>
<comment type="caution">
    <text evidence="2">The sequence shown here is derived from an EMBL/GenBank/DDBJ whole genome shotgun (WGS) entry which is preliminary data.</text>
</comment>
<keyword evidence="1" id="KW-0732">Signal</keyword>
<protein>
    <recommendedName>
        <fullName evidence="4">Peptidase M1 membrane alanine aminopeptidase domain-containing protein</fullName>
    </recommendedName>
</protein>
<dbReference type="SUPFAM" id="SSF55486">
    <property type="entry name" value="Metalloproteases ('zincins'), catalytic domain"/>
    <property type="match status" value="1"/>
</dbReference>
<evidence type="ECO:0000313" key="3">
    <source>
        <dbReference type="Proteomes" id="UP000321245"/>
    </source>
</evidence>
<dbReference type="GeneID" id="84648775"/>
<dbReference type="RefSeq" id="WP_019974011.1">
    <property type="nucleotide sequence ID" value="NZ_BJXC01000002.1"/>
</dbReference>
<evidence type="ECO:0008006" key="4">
    <source>
        <dbReference type="Google" id="ProtNLM"/>
    </source>
</evidence>
<feature type="signal peptide" evidence="1">
    <location>
        <begin position="1"/>
        <end position="19"/>
    </location>
</feature>
<keyword evidence="3" id="KW-1185">Reference proteome</keyword>
<dbReference type="InterPro" id="IPR027268">
    <property type="entry name" value="Peptidase_M4/M1_CTD_sf"/>
</dbReference>
<accession>A0A511NDX9</accession>
<dbReference type="Proteomes" id="UP000321245">
    <property type="component" value="Unassembled WGS sequence"/>
</dbReference>
<sequence length="468" mass="53617">MKNTFLVLAAMLVSLSLYAQEKQPLLTGTVTISIKNGTFDSDLTLHDIPPLKNYFIRLNSGMNLLYFKSKKPGDFLINYDKSLEDSTSTGESSAYYFADNTRKGTFLPESLQLKYVGKFPVVKDTIADYSAQDWKGNIAFNHNSVRADGAQSAWYPVLYDRDKDKAFEKVRYDIEVICADCSTLYVNGNLPVKGKSARFKSEVPQELAIFCGNYDYSNTGGTYILNPDLDKKQVEEFSALINTFKKYYEAQLRIPFEQATVFISTTPTSRKNGWLFVSYPSIFSIGWGDNGLKSLFNPKIQNWYRPFIAHELGHYYFGNYKVFNAELGDMMSEGFAEYLALQLTKNVIGKEVYTKKIQEKIDDLQEFKPHVVPFGHIKSATEYADRELYVYYYAPVIFSAIEKEIGEKLMWQWLAKILKTETTYTNYAFLCSTLQETLQNEPLFEKIKKTYFESEASVDNAAARLLHN</sequence>
<name>A0A511NDX9_9FLAO</name>
<evidence type="ECO:0000313" key="2">
    <source>
        <dbReference type="EMBL" id="GEM50708.1"/>
    </source>
</evidence>
<gene>
    <name evidence="2" type="ORF">EB1_04980</name>
</gene>
<evidence type="ECO:0000256" key="1">
    <source>
        <dbReference type="SAM" id="SignalP"/>
    </source>
</evidence>
<dbReference type="Gene3D" id="1.10.390.10">
    <property type="entry name" value="Neutral Protease Domain 2"/>
    <property type="match status" value="1"/>
</dbReference>
<organism evidence="2 3">
    <name type="scientific">Empedobacter brevis NBRC 14943 = ATCC 43319</name>
    <dbReference type="NCBI Taxonomy" id="1218108"/>
    <lineage>
        <taxon>Bacteria</taxon>
        <taxon>Pseudomonadati</taxon>
        <taxon>Bacteroidota</taxon>
        <taxon>Flavobacteriia</taxon>
        <taxon>Flavobacteriales</taxon>
        <taxon>Weeksellaceae</taxon>
        <taxon>Empedobacter</taxon>
    </lineage>
</organism>
<dbReference type="AlphaFoldDB" id="A0A511NDX9"/>
<feature type="chain" id="PRO_5021795389" description="Peptidase M1 membrane alanine aminopeptidase domain-containing protein" evidence="1">
    <location>
        <begin position="20"/>
        <end position="468"/>
    </location>
</feature>
<dbReference type="EMBL" id="BJXC01000002">
    <property type="protein sequence ID" value="GEM50708.1"/>
    <property type="molecule type" value="Genomic_DNA"/>
</dbReference>
<reference evidence="2 3" key="1">
    <citation type="submission" date="2019-07" db="EMBL/GenBank/DDBJ databases">
        <title>Whole genome shotgun sequence of Empedobacter brevis NBRC 14943.</title>
        <authorList>
            <person name="Hosoyama A."/>
            <person name="Uohara A."/>
            <person name="Ohji S."/>
            <person name="Ichikawa N."/>
        </authorList>
    </citation>
    <scope>NUCLEOTIDE SEQUENCE [LARGE SCALE GENOMIC DNA]</scope>
    <source>
        <strain evidence="2 3">NBRC 14943</strain>
    </source>
</reference>
<proteinExistence type="predicted"/>